<dbReference type="GO" id="GO:0005198">
    <property type="term" value="F:structural molecule activity"/>
    <property type="evidence" value="ECO:0007669"/>
    <property type="project" value="InterPro"/>
</dbReference>
<accession>A0AAU9NLJ5</accession>
<comment type="caution">
    <text evidence="9">The sequence shown here is derived from an EMBL/GenBank/DDBJ whole genome shotgun (WGS) entry which is preliminary data.</text>
</comment>
<keyword evidence="4 7" id="KW-0472">Membrane</keyword>
<evidence type="ECO:0000256" key="1">
    <source>
        <dbReference type="ARBA" id="ARBA00003913"/>
    </source>
</evidence>
<comment type="subcellular location">
    <subcellularLocation>
        <location evidence="2 7">Cytoplasmic vesicle membrane</location>
        <topology evidence="2 7">Peripheral membrane protein</topology>
        <orientation evidence="2 7">Cytoplasmic side</orientation>
    </subcellularLocation>
    <subcellularLocation>
        <location evidence="7">Membrane</location>
        <location evidence="7">Coated pit</location>
        <topology evidence="7">Peripheral membrane protein</topology>
        <orientation evidence="7">Cytoplasmic side</orientation>
    </subcellularLocation>
    <text evidence="7">Cytoplasmic face of coated pits and vesicles.</text>
</comment>
<feature type="region of interest" description="Disordered" evidence="8">
    <location>
        <begin position="228"/>
        <end position="256"/>
    </location>
</feature>
<keyword evidence="10" id="KW-1185">Reference proteome</keyword>
<comment type="function">
    <text evidence="1 7">Clathrin is the major protein of the polyhedral coat of coated pits and vesicles.</text>
</comment>
<evidence type="ECO:0000256" key="3">
    <source>
        <dbReference type="ARBA" id="ARBA00005263"/>
    </source>
</evidence>
<organism evidence="9 10">
    <name type="scientific">Lactuca virosa</name>
    <dbReference type="NCBI Taxonomy" id="75947"/>
    <lineage>
        <taxon>Eukaryota</taxon>
        <taxon>Viridiplantae</taxon>
        <taxon>Streptophyta</taxon>
        <taxon>Embryophyta</taxon>
        <taxon>Tracheophyta</taxon>
        <taxon>Spermatophyta</taxon>
        <taxon>Magnoliopsida</taxon>
        <taxon>eudicotyledons</taxon>
        <taxon>Gunneridae</taxon>
        <taxon>Pentapetalae</taxon>
        <taxon>asterids</taxon>
        <taxon>campanulids</taxon>
        <taxon>Asterales</taxon>
        <taxon>Asteraceae</taxon>
        <taxon>Cichorioideae</taxon>
        <taxon>Cichorieae</taxon>
        <taxon>Lactucinae</taxon>
        <taxon>Lactuca</taxon>
    </lineage>
</organism>
<sequence length="256" mass="28377">MSSSFDDSVADPVHLSDDGFVVEDSPVLVTEEEQVSNYPSPTPIFVSGGGLSPDQPEISSFNENGTPFEGEYMASDGSVLPPLSEMQPEEGFALREWRRENALRLEEKEKIEKELLNQIIDEADDYKIKFHSKRKITCDNNIATNRESEKVYLAAREKFHEEADKSYWKAIADLVPKEVAVIETRGSKKEQDKKPSVAVVQGPKPGKPTDLSRMRQILIKLKHNTPLHLKHFSPPSATTTTTTSTAPPAAEAVAVA</sequence>
<dbReference type="GO" id="GO:0030132">
    <property type="term" value="C:clathrin coat of coated pit"/>
    <property type="evidence" value="ECO:0007669"/>
    <property type="project" value="InterPro"/>
</dbReference>
<gene>
    <name evidence="9" type="ORF">LVIROSA_LOCUS24975</name>
</gene>
<reference evidence="9 10" key="1">
    <citation type="submission" date="2022-01" db="EMBL/GenBank/DDBJ databases">
        <authorList>
            <person name="Xiong W."/>
            <person name="Schranz E."/>
        </authorList>
    </citation>
    <scope>NUCLEOTIDE SEQUENCE [LARGE SCALE GENOMIC DNA]</scope>
</reference>
<evidence type="ECO:0000313" key="9">
    <source>
        <dbReference type="EMBL" id="CAH1438734.1"/>
    </source>
</evidence>
<name>A0AAU9NLJ5_9ASTR</name>
<dbReference type="InterPro" id="IPR000996">
    <property type="entry name" value="Clathrin_L-chain"/>
</dbReference>
<keyword evidence="5 7" id="KW-0168">Coated pit</keyword>
<evidence type="ECO:0000256" key="2">
    <source>
        <dbReference type="ARBA" id="ARBA00004180"/>
    </source>
</evidence>
<feature type="region of interest" description="Disordered" evidence="8">
    <location>
        <begin position="32"/>
        <end position="84"/>
    </location>
</feature>
<evidence type="ECO:0000256" key="6">
    <source>
        <dbReference type="ARBA" id="ARBA00023329"/>
    </source>
</evidence>
<dbReference type="GO" id="GO:0072583">
    <property type="term" value="P:clathrin-dependent endocytosis"/>
    <property type="evidence" value="ECO:0007669"/>
    <property type="project" value="TreeGrafter"/>
</dbReference>
<dbReference type="GO" id="GO:0032050">
    <property type="term" value="F:clathrin heavy chain binding"/>
    <property type="evidence" value="ECO:0007669"/>
    <property type="project" value="TreeGrafter"/>
</dbReference>
<proteinExistence type="inferred from homology"/>
<dbReference type="Pfam" id="PF01086">
    <property type="entry name" value="Clathrin_lg_ch"/>
    <property type="match status" value="1"/>
</dbReference>
<dbReference type="Proteomes" id="UP001157418">
    <property type="component" value="Unassembled WGS sequence"/>
</dbReference>
<dbReference type="AlphaFoldDB" id="A0AAU9NLJ5"/>
<keyword evidence="6 7" id="KW-0968">Cytoplasmic vesicle</keyword>
<protein>
    <recommendedName>
        <fullName evidence="7">Clathrin light chain</fullName>
    </recommendedName>
</protein>
<evidence type="ECO:0000256" key="7">
    <source>
        <dbReference type="RuleBase" id="RU363137"/>
    </source>
</evidence>
<dbReference type="GO" id="GO:0030130">
    <property type="term" value="C:clathrin coat of trans-Golgi network vesicle"/>
    <property type="evidence" value="ECO:0007669"/>
    <property type="project" value="InterPro"/>
</dbReference>
<evidence type="ECO:0000256" key="8">
    <source>
        <dbReference type="SAM" id="MobiDB-lite"/>
    </source>
</evidence>
<comment type="similarity">
    <text evidence="3 7">Belongs to the clathrin light chain family.</text>
</comment>
<feature type="compositionally biased region" description="Low complexity" evidence="8">
    <location>
        <begin position="233"/>
        <end position="256"/>
    </location>
</feature>
<dbReference type="GO" id="GO:0006886">
    <property type="term" value="P:intracellular protein transport"/>
    <property type="evidence" value="ECO:0007669"/>
    <property type="project" value="InterPro"/>
</dbReference>
<evidence type="ECO:0000256" key="5">
    <source>
        <dbReference type="ARBA" id="ARBA00023176"/>
    </source>
</evidence>
<feature type="region of interest" description="Disordered" evidence="8">
    <location>
        <begin position="185"/>
        <end position="210"/>
    </location>
</feature>
<evidence type="ECO:0000256" key="4">
    <source>
        <dbReference type="ARBA" id="ARBA00023136"/>
    </source>
</evidence>
<evidence type="ECO:0000313" key="10">
    <source>
        <dbReference type="Proteomes" id="UP001157418"/>
    </source>
</evidence>
<dbReference type="PANTHER" id="PTHR10639">
    <property type="entry name" value="CLATHRIN LIGHT CHAIN"/>
    <property type="match status" value="1"/>
</dbReference>
<dbReference type="EMBL" id="CAKMRJ010004445">
    <property type="protein sequence ID" value="CAH1438734.1"/>
    <property type="molecule type" value="Genomic_DNA"/>
</dbReference>
<feature type="compositionally biased region" description="Basic and acidic residues" evidence="8">
    <location>
        <begin position="185"/>
        <end position="195"/>
    </location>
</feature>
<dbReference type="PANTHER" id="PTHR10639:SF24">
    <property type="entry name" value="CLATHRIN LIGHT CHAIN 3"/>
    <property type="match status" value="1"/>
</dbReference>